<protein>
    <submittedName>
        <fullName evidence="3">GIT domain-containing protein</fullName>
    </submittedName>
</protein>
<organism evidence="3">
    <name type="scientific">Enterobius vermicularis</name>
    <name type="common">Human pinworm</name>
    <dbReference type="NCBI Taxonomy" id="51028"/>
    <lineage>
        <taxon>Eukaryota</taxon>
        <taxon>Metazoa</taxon>
        <taxon>Ecdysozoa</taxon>
        <taxon>Nematoda</taxon>
        <taxon>Chromadorea</taxon>
        <taxon>Rhabditida</taxon>
        <taxon>Spirurina</taxon>
        <taxon>Oxyuridomorpha</taxon>
        <taxon>Oxyuroidea</taxon>
        <taxon>Oxyuridae</taxon>
        <taxon>Enterobius</taxon>
    </lineage>
</organism>
<dbReference type="EMBL" id="UXUI01008961">
    <property type="protein sequence ID" value="VDD92773.1"/>
    <property type="molecule type" value="Genomic_DNA"/>
</dbReference>
<name>A0A0N4VBW7_ENTVE</name>
<dbReference type="AlphaFoldDB" id="A0A0N4VBW7"/>
<dbReference type="WBParaSite" id="EVEC_0000804001-mRNA-1">
    <property type="protein sequence ID" value="EVEC_0000804001-mRNA-1"/>
    <property type="gene ID" value="EVEC_0000804001"/>
</dbReference>
<evidence type="ECO:0000313" key="3">
    <source>
        <dbReference type="WBParaSite" id="EVEC_0000804001-mRNA-1"/>
    </source>
</evidence>
<accession>A0A0N4VBW7</accession>
<dbReference type="Proteomes" id="UP000274131">
    <property type="component" value="Unassembled WGS sequence"/>
</dbReference>
<reference evidence="3" key="1">
    <citation type="submission" date="2017-02" db="UniProtKB">
        <authorList>
            <consortium name="WormBaseParasite"/>
        </authorList>
    </citation>
    <scope>IDENTIFICATION</scope>
</reference>
<evidence type="ECO:0000313" key="1">
    <source>
        <dbReference type="EMBL" id="VDD92773.1"/>
    </source>
</evidence>
<proteinExistence type="predicted"/>
<keyword evidence="2" id="KW-1185">Reference proteome</keyword>
<gene>
    <name evidence="1" type="ORF">EVEC_LOCUS7524</name>
</gene>
<reference evidence="1 2" key="2">
    <citation type="submission" date="2018-10" db="EMBL/GenBank/DDBJ databases">
        <authorList>
            <consortium name="Pathogen Informatics"/>
        </authorList>
    </citation>
    <scope>NUCLEOTIDE SEQUENCE [LARGE SCALE GENOMIC DNA]</scope>
</reference>
<sequence length="187" mass="21454">MAEQLEGDPKEDNDRVIDRSSFEKDQFDILVFNYRESEGRDGGSFQLAEDALLKKELLNAKHKLQKSKYFFKTLPQQTLYTELLERIESVVKKIDEFSKGKSKKDEFSVKTAELPDFDPDDIELFQAEVPKVEFRNPSLMSPEERERNQNILAVLGEADIIINDCSDIISNLRGEGRTSQKSDTTSP</sequence>
<evidence type="ECO:0000313" key="2">
    <source>
        <dbReference type="Proteomes" id="UP000274131"/>
    </source>
</evidence>